<keyword evidence="2 4" id="KW-0238">DNA-binding</keyword>
<sequence>MAKITREKILATAETLITANQQPAVTLDQIAQQLDVTHAAIYKHFTNKQALWEAVAAAWFQRTIINQIPLPTTGTPAEQLHDWLWAFANAKKHAYNDHPQMFALNTRYIDSNPTALRAVLTSAYVVIDTIMGYDDAHHERAETILSAFSVFALPTFKDTWNDDDYAARFEALWQLIVRGL</sequence>
<evidence type="ECO:0000259" key="5">
    <source>
        <dbReference type="PROSITE" id="PS50977"/>
    </source>
</evidence>
<evidence type="ECO:0000256" key="3">
    <source>
        <dbReference type="ARBA" id="ARBA00023163"/>
    </source>
</evidence>
<feature type="DNA-binding region" description="H-T-H motif" evidence="4">
    <location>
        <begin position="26"/>
        <end position="45"/>
    </location>
</feature>
<keyword evidence="7" id="KW-1185">Reference proteome</keyword>
<protein>
    <submittedName>
        <fullName evidence="6">TetR/AcrR family transcriptional regulator</fullName>
    </submittedName>
</protein>
<evidence type="ECO:0000313" key="6">
    <source>
        <dbReference type="EMBL" id="MFD1454500.1"/>
    </source>
</evidence>
<dbReference type="PANTHER" id="PTHR30055:SF151">
    <property type="entry name" value="TRANSCRIPTIONAL REGULATORY PROTEIN"/>
    <property type="match status" value="1"/>
</dbReference>
<reference evidence="7" key="1">
    <citation type="journal article" date="2019" name="Int. J. Syst. Evol. Microbiol.">
        <title>The Global Catalogue of Microorganisms (GCM) 10K type strain sequencing project: providing services to taxonomists for standard genome sequencing and annotation.</title>
        <authorList>
            <consortium name="The Broad Institute Genomics Platform"/>
            <consortium name="The Broad Institute Genome Sequencing Center for Infectious Disease"/>
            <person name="Wu L."/>
            <person name="Ma J."/>
        </authorList>
    </citation>
    <scope>NUCLEOTIDE SEQUENCE [LARGE SCALE GENOMIC DNA]</scope>
    <source>
        <strain evidence="7">CCM 8979</strain>
    </source>
</reference>
<dbReference type="EMBL" id="JBHTOD010000002">
    <property type="protein sequence ID" value="MFD1454500.1"/>
    <property type="molecule type" value="Genomic_DNA"/>
</dbReference>
<accession>A0ABW4D1K9</accession>
<keyword evidence="3" id="KW-0804">Transcription</keyword>
<name>A0ABW4D1K9_9LACO</name>
<proteinExistence type="predicted"/>
<dbReference type="InterPro" id="IPR001647">
    <property type="entry name" value="HTH_TetR"/>
</dbReference>
<keyword evidence="1" id="KW-0805">Transcription regulation</keyword>
<feature type="domain" description="HTH tetR-type" evidence="5">
    <location>
        <begin position="3"/>
        <end position="63"/>
    </location>
</feature>
<evidence type="ECO:0000256" key="1">
    <source>
        <dbReference type="ARBA" id="ARBA00023015"/>
    </source>
</evidence>
<gene>
    <name evidence="6" type="ORF">ACFQ44_02245</name>
</gene>
<evidence type="ECO:0000256" key="4">
    <source>
        <dbReference type="PROSITE-ProRule" id="PRU00335"/>
    </source>
</evidence>
<dbReference type="PROSITE" id="PS50977">
    <property type="entry name" value="HTH_TETR_2"/>
    <property type="match status" value="1"/>
</dbReference>
<comment type="caution">
    <text evidence="6">The sequence shown here is derived from an EMBL/GenBank/DDBJ whole genome shotgun (WGS) entry which is preliminary data.</text>
</comment>
<dbReference type="InterPro" id="IPR050109">
    <property type="entry name" value="HTH-type_TetR-like_transc_reg"/>
</dbReference>
<dbReference type="Proteomes" id="UP001597189">
    <property type="component" value="Unassembled WGS sequence"/>
</dbReference>
<organism evidence="6 7">
    <name type="scientific">Levilactobacillus lanxiensis</name>
    <dbReference type="NCBI Taxonomy" id="2799568"/>
    <lineage>
        <taxon>Bacteria</taxon>
        <taxon>Bacillati</taxon>
        <taxon>Bacillota</taxon>
        <taxon>Bacilli</taxon>
        <taxon>Lactobacillales</taxon>
        <taxon>Lactobacillaceae</taxon>
        <taxon>Levilactobacillus</taxon>
    </lineage>
</organism>
<dbReference type="PANTHER" id="PTHR30055">
    <property type="entry name" value="HTH-TYPE TRANSCRIPTIONAL REGULATOR RUTR"/>
    <property type="match status" value="1"/>
</dbReference>
<dbReference type="RefSeq" id="WP_203643561.1">
    <property type="nucleotide sequence ID" value="NZ_BOLN01000002.1"/>
</dbReference>
<dbReference type="Pfam" id="PF00440">
    <property type="entry name" value="TetR_N"/>
    <property type="match status" value="1"/>
</dbReference>
<dbReference type="SUPFAM" id="SSF46689">
    <property type="entry name" value="Homeodomain-like"/>
    <property type="match status" value="1"/>
</dbReference>
<dbReference type="InterPro" id="IPR009057">
    <property type="entry name" value="Homeodomain-like_sf"/>
</dbReference>
<evidence type="ECO:0000256" key="2">
    <source>
        <dbReference type="ARBA" id="ARBA00023125"/>
    </source>
</evidence>
<dbReference type="Gene3D" id="1.10.357.10">
    <property type="entry name" value="Tetracycline Repressor, domain 2"/>
    <property type="match status" value="1"/>
</dbReference>
<evidence type="ECO:0000313" key="7">
    <source>
        <dbReference type="Proteomes" id="UP001597189"/>
    </source>
</evidence>